<feature type="region of interest" description="Disordered" evidence="2">
    <location>
        <begin position="1"/>
        <end position="105"/>
    </location>
</feature>
<feature type="domain" description="DUF7603" evidence="3">
    <location>
        <begin position="895"/>
        <end position="1002"/>
    </location>
</feature>
<feature type="region of interest" description="Disordered" evidence="2">
    <location>
        <begin position="680"/>
        <end position="699"/>
    </location>
</feature>
<dbReference type="AlphaFoldDB" id="A0AA97NVA7"/>
<dbReference type="EMBL" id="JH794030">
    <property type="protein sequence ID" value="ELQ37070.1"/>
    <property type="molecule type" value="Genomic_DNA"/>
</dbReference>
<sequence length="1191" mass="131921">MAVNNPPARGHPPETSPASASSEKPMRPSSHAAAVTTPELPSPRNFRSQSLAHHDRSPRVVTTAPIKRKPLSASASPLARRFSQSSQYSQPSQYAPSPPPQHYLDILDELPSPPLMLDQLANRTSRSYSIDSPTIYDFPSAKVAPLMPLVPEAGRIDKFPGVPAAGPETGSQDWDDAQSELRRNIPDLNPAVLQTQNDPTSAFQIQGFIPNEQDFDVISIRGASQLHQEDSEQVDVDPALHSKQLGDQASTNINATQPNRMSLFSRKPSPPHLKLANTKEFSEQKSIAFDSTTALIADQPSDLVPLALAPAPVAAETENATTNKQDPVTHNSVIAPSNQTSDNLNANKPLPPLKSPASSRLGSFFGWTTSSPASTSFSDKGFSPLPSPFSQRTTTVYTDDTPASAKTEPLTAKAAVHASLSNQTTPLEYCEDYLQTPPTTTTPSPASQIEDMEDELKAISAELAASIRREMDLEDLVERLQSQVGSRGEPGKRTSDYFSDSGYSSAKASEADASREEVAHVQRRAEQEKAQVRLELSQKLNDERSRRRELDLQIKELSLRASRMGEEQAQRGSMSDNNDRVKELESSCEELRRRLSEEREVKDNFQDLLDALKGELQSAANERDNLRDEVVPQLRARVEGLEQQAAEYSKSTYESTKIQQELQTLQEENASLRALKQNRESQRFEPNQTRMSRIARSSSVSTVNSTFKLQQAPLGRSNTVKGPQGQQFESREAMSERLKDVEAQRDALHSALKNLLERQEFQNRENEKKIRVLEQERTRLLASSPKKAGYERDVSNLKEEIAVLRKRAEDAVEQKWQVEKGLAGLKMDLDRAEEEIAGLKSLLRENDILIPAAFARPMSSPDSIDGDVTPVTSASLQKAYQDLRSSYAQALERIKKLELSSVENDALNKLEAAVAADGSQPSQASFEAQVKEYLETERDLADQLQASARRVEELAAQVQAQLATNATLRTRLTDAVTRGEANQQTSKERITGLQRRLKELEDELSSTQSAAEDRVARHEEEIKQLREANNGQIQRLRDAAGGLRSPLPKSPGLRSPTQRLFPPRSPLSPLFANGARSPRFANSPVSRPGSSGPNSVRSLKSPGMAGEEDQTAQVEKLRRRVAELEKALNEADAEMQEVVGRMNGAQIEVLQLQEEREQAIRETRRLQRQIDEERVKVFEDRFRDLSASAMA</sequence>
<feature type="compositionally biased region" description="Low complexity" evidence="2">
    <location>
        <begin position="83"/>
        <end position="95"/>
    </location>
</feature>
<feature type="coiled-coil region" evidence="1">
    <location>
        <begin position="731"/>
        <end position="849"/>
    </location>
</feature>
<accession>A0AA97NVA7</accession>
<feature type="compositionally biased region" description="Polar residues" evidence="2">
    <location>
        <begin position="247"/>
        <end position="262"/>
    </location>
</feature>
<organism evidence="4">
    <name type="scientific">Pyricularia oryzae (strain Y34)</name>
    <name type="common">Rice blast fungus</name>
    <name type="synonym">Magnaporthe oryzae</name>
    <dbReference type="NCBI Taxonomy" id="1143189"/>
    <lineage>
        <taxon>Eukaryota</taxon>
        <taxon>Fungi</taxon>
        <taxon>Dikarya</taxon>
        <taxon>Ascomycota</taxon>
        <taxon>Pezizomycotina</taxon>
        <taxon>Sordariomycetes</taxon>
        <taxon>Sordariomycetidae</taxon>
        <taxon>Magnaporthales</taxon>
        <taxon>Pyriculariaceae</taxon>
        <taxon>Pyricularia</taxon>
    </lineage>
</organism>
<feature type="compositionally biased region" description="Polar residues" evidence="2">
    <location>
        <begin position="318"/>
        <end position="342"/>
    </location>
</feature>
<name>A0AA97NVA7_PYRO3</name>
<proteinExistence type="predicted"/>
<dbReference type="Proteomes" id="UP000011086">
    <property type="component" value="Unassembled WGS sequence"/>
</dbReference>
<feature type="compositionally biased region" description="Polar residues" evidence="2">
    <location>
        <begin position="1083"/>
        <end position="1098"/>
    </location>
</feature>
<feature type="region of interest" description="Disordered" evidence="2">
    <location>
        <begin position="561"/>
        <end position="581"/>
    </location>
</feature>
<evidence type="ECO:0000256" key="2">
    <source>
        <dbReference type="SAM" id="MobiDB-lite"/>
    </source>
</evidence>
<protein>
    <recommendedName>
        <fullName evidence="3">DUF7603 domain-containing protein</fullName>
    </recommendedName>
</protein>
<evidence type="ECO:0000313" key="4">
    <source>
        <dbReference type="EMBL" id="ELQ37070.1"/>
    </source>
</evidence>
<feature type="compositionally biased region" description="Low complexity" evidence="2">
    <location>
        <begin position="1059"/>
        <end position="1071"/>
    </location>
</feature>
<gene>
    <name evidence="4" type="ORF">OOU_Y34scaffold00619g44</name>
</gene>
<feature type="region of interest" description="Disordered" evidence="2">
    <location>
        <begin position="247"/>
        <end position="274"/>
    </location>
</feature>
<dbReference type="PANTHER" id="PTHR23159:SF60">
    <property type="entry name" value="SPINDLE ASSEMBLY ABNORMAL PROTEIN 4"/>
    <property type="match status" value="1"/>
</dbReference>
<evidence type="ECO:0000256" key="1">
    <source>
        <dbReference type="SAM" id="Coils"/>
    </source>
</evidence>
<feature type="region of interest" description="Disordered" evidence="2">
    <location>
        <begin position="315"/>
        <end position="355"/>
    </location>
</feature>
<evidence type="ECO:0000259" key="3">
    <source>
        <dbReference type="Pfam" id="PF24554"/>
    </source>
</evidence>
<feature type="compositionally biased region" description="Polar residues" evidence="2">
    <location>
        <begin position="684"/>
        <end position="699"/>
    </location>
</feature>
<feature type="region of interest" description="Disordered" evidence="2">
    <location>
        <begin position="1041"/>
        <end position="1113"/>
    </location>
</feature>
<dbReference type="Pfam" id="PF24554">
    <property type="entry name" value="DUF7603"/>
    <property type="match status" value="1"/>
</dbReference>
<keyword evidence="1" id="KW-0175">Coiled coil</keyword>
<dbReference type="PANTHER" id="PTHR23159">
    <property type="entry name" value="CENTROSOMAL PROTEIN 2"/>
    <property type="match status" value="1"/>
</dbReference>
<feature type="region of interest" description="Disordered" evidence="2">
    <location>
        <begin position="481"/>
        <end position="528"/>
    </location>
</feature>
<feature type="compositionally biased region" description="Polar residues" evidence="2">
    <location>
        <begin position="496"/>
        <end position="507"/>
    </location>
</feature>
<dbReference type="InterPro" id="IPR056023">
    <property type="entry name" value="DUF7603"/>
</dbReference>
<feature type="region of interest" description="Disordered" evidence="2">
    <location>
        <begin position="391"/>
        <end position="410"/>
    </location>
</feature>
<feature type="compositionally biased region" description="Basic and acidic residues" evidence="2">
    <location>
        <begin position="509"/>
        <end position="528"/>
    </location>
</feature>
<reference evidence="4" key="1">
    <citation type="journal article" date="2012" name="PLoS Genet.">
        <title>Comparative analysis of the genomes of two field isolates of the rice blast fungus Magnaporthe oryzae.</title>
        <authorList>
            <person name="Xue M."/>
            <person name="Yang J."/>
            <person name="Li Z."/>
            <person name="Hu S."/>
            <person name="Yao N."/>
            <person name="Dean R.A."/>
            <person name="Zhao W."/>
            <person name="Shen M."/>
            <person name="Zhang H."/>
            <person name="Li C."/>
            <person name="Liu L."/>
            <person name="Cao L."/>
            <person name="Xu X."/>
            <person name="Xing Y."/>
            <person name="Hsiang T."/>
            <person name="Zhang Z."/>
            <person name="Xu J.R."/>
            <person name="Peng Y.L."/>
        </authorList>
    </citation>
    <scope>NUCLEOTIDE SEQUENCE</scope>
    <source>
        <strain evidence="4">Y34</strain>
    </source>
</reference>
<feature type="coiled-coil region" evidence="1">
    <location>
        <begin position="934"/>
        <end position="1035"/>
    </location>
</feature>